<comment type="caution">
    <text evidence="1">The sequence shown here is derived from an EMBL/GenBank/DDBJ whole genome shotgun (WGS) entry which is preliminary data.</text>
</comment>
<sequence>MLQNATPEKKVEEAKTLTVETPLSILSGFQENPSALYVGSIRWENEVVRDAHSRWYVSEQDFSASQYPPYTSGAGYVLDAAALRLFIGTVRYVRPFANEDAYIGSVLNKAGVVPLHSSRFSARTSSFWTCNLLYLVVIHGVQPEEQAGLVKRAQEAKQECRGLEVELGWN</sequence>
<dbReference type="EMBL" id="JABSTQ010002409">
    <property type="protein sequence ID" value="KAG0444151.1"/>
    <property type="molecule type" value="Genomic_DNA"/>
</dbReference>
<name>A0AC60QXW1_IXOPE</name>
<proteinExistence type="predicted"/>
<accession>A0AC60QXW1</accession>
<gene>
    <name evidence="1" type="ORF">HPB47_014110</name>
</gene>
<protein>
    <submittedName>
        <fullName evidence="1">Uncharacterized protein</fullName>
    </submittedName>
</protein>
<keyword evidence="2" id="KW-1185">Reference proteome</keyword>
<organism evidence="1 2">
    <name type="scientific">Ixodes persulcatus</name>
    <name type="common">Taiga tick</name>
    <dbReference type="NCBI Taxonomy" id="34615"/>
    <lineage>
        <taxon>Eukaryota</taxon>
        <taxon>Metazoa</taxon>
        <taxon>Ecdysozoa</taxon>
        <taxon>Arthropoda</taxon>
        <taxon>Chelicerata</taxon>
        <taxon>Arachnida</taxon>
        <taxon>Acari</taxon>
        <taxon>Parasitiformes</taxon>
        <taxon>Ixodida</taxon>
        <taxon>Ixodoidea</taxon>
        <taxon>Ixodidae</taxon>
        <taxon>Ixodinae</taxon>
        <taxon>Ixodes</taxon>
    </lineage>
</organism>
<dbReference type="Proteomes" id="UP000805193">
    <property type="component" value="Unassembled WGS sequence"/>
</dbReference>
<reference evidence="1 2" key="1">
    <citation type="journal article" date="2020" name="Cell">
        <title>Large-Scale Comparative Analyses of Tick Genomes Elucidate Their Genetic Diversity and Vector Capacities.</title>
        <authorList>
            <consortium name="Tick Genome and Microbiome Consortium (TIGMIC)"/>
            <person name="Jia N."/>
            <person name="Wang J."/>
            <person name="Shi W."/>
            <person name="Du L."/>
            <person name="Sun Y."/>
            <person name="Zhan W."/>
            <person name="Jiang J.F."/>
            <person name="Wang Q."/>
            <person name="Zhang B."/>
            <person name="Ji P."/>
            <person name="Bell-Sakyi L."/>
            <person name="Cui X.M."/>
            <person name="Yuan T.T."/>
            <person name="Jiang B.G."/>
            <person name="Yang W.F."/>
            <person name="Lam T.T."/>
            <person name="Chang Q.C."/>
            <person name="Ding S.J."/>
            <person name="Wang X.J."/>
            <person name="Zhu J.G."/>
            <person name="Ruan X.D."/>
            <person name="Zhao L."/>
            <person name="Wei J.T."/>
            <person name="Ye R.Z."/>
            <person name="Que T.C."/>
            <person name="Du C.H."/>
            <person name="Zhou Y.H."/>
            <person name="Cheng J.X."/>
            <person name="Dai P.F."/>
            <person name="Guo W.B."/>
            <person name="Han X.H."/>
            <person name="Huang E.J."/>
            <person name="Li L.F."/>
            <person name="Wei W."/>
            <person name="Gao Y.C."/>
            <person name="Liu J.Z."/>
            <person name="Shao H.Z."/>
            <person name="Wang X."/>
            <person name="Wang C.C."/>
            <person name="Yang T.C."/>
            <person name="Huo Q.B."/>
            <person name="Li W."/>
            <person name="Chen H.Y."/>
            <person name="Chen S.E."/>
            <person name="Zhou L.G."/>
            <person name="Ni X.B."/>
            <person name="Tian J.H."/>
            <person name="Sheng Y."/>
            <person name="Liu T."/>
            <person name="Pan Y.S."/>
            <person name="Xia L.Y."/>
            <person name="Li J."/>
            <person name="Zhao F."/>
            <person name="Cao W.C."/>
        </authorList>
    </citation>
    <scope>NUCLEOTIDE SEQUENCE [LARGE SCALE GENOMIC DNA]</scope>
    <source>
        <strain evidence="1">Iper-2018</strain>
    </source>
</reference>
<evidence type="ECO:0000313" key="2">
    <source>
        <dbReference type="Proteomes" id="UP000805193"/>
    </source>
</evidence>
<evidence type="ECO:0000313" key="1">
    <source>
        <dbReference type="EMBL" id="KAG0444151.1"/>
    </source>
</evidence>